<evidence type="ECO:0000259" key="4">
    <source>
        <dbReference type="PROSITE" id="PS50043"/>
    </source>
</evidence>
<accession>K6D4H3</accession>
<dbReference type="Gene3D" id="1.10.10.10">
    <property type="entry name" value="Winged helix-like DNA-binding domain superfamily/Winged helix DNA-binding domain"/>
    <property type="match status" value="1"/>
</dbReference>
<dbReference type="GO" id="GO:0003677">
    <property type="term" value="F:DNA binding"/>
    <property type="evidence" value="ECO:0007669"/>
    <property type="project" value="UniProtKB-KW"/>
</dbReference>
<feature type="domain" description="HTH luxR-type" evidence="4">
    <location>
        <begin position="495"/>
        <end position="560"/>
    </location>
</feature>
<dbReference type="InterPro" id="IPR000792">
    <property type="entry name" value="Tscrpt_reg_LuxR_C"/>
</dbReference>
<dbReference type="AlphaFoldDB" id="K6D4H3"/>
<dbReference type="SUPFAM" id="SSF46894">
    <property type="entry name" value="C-terminal effector domain of the bipartite response regulators"/>
    <property type="match status" value="1"/>
</dbReference>
<evidence type="ECO:0000256" key="1">
    <source>
        <dbReference type="ARBA" id="ARBA00023015"/>
    </source>
</evidence>
<dbReference type="CDD" id="cd06170">
    <property type="entry name" value="LuxR_C_like"/>
    <property type="match status" value="1"/>
</dbReference>
<dbReference type="PROSITE" id="PS00622">
    <property type="entry name" value="HTH_LUXR_1"/>
    <property type="match status" value="1"/>
</dbReference>
<keyword evidence="6" id="KW-1185">Reference proteome</keyword>
<dbReference type="PRINTS" id="PR00038">
    <property type="entry name" value="HTHLUXR"/>
</dbReference>
<dbReference type="InterPro" id="IPR036388">
    <property type="entry name" value="WH-like_DNA-bd_sf"/>
</dbReference>
<evidence type="ECO:0000256" key="2">
    <source>
        <dbReference type="ARBA" id="ARBA00023125"/>
    </source>
</evidence>
<keyword evidence="2" id="KW-0238">DNA-binding</keyword>
<gene>
    <name evidence="5" type="ORF">BAZO_18016</name>
</gene>
<dbReference type="GO" id="GO:0006355">
    <property type="term" value="P:regulation of DNA-templated transcription"/>
    <property type="evidence" value="ECO:0007669"/>
    <property type="project" value="InterPro"/>
</dbReference>
<dbReference type="PROSITE" id="PS50043">
    <property type="entry name" value="HTH_LUXR_2"/>
    <property type="match status" value="1"/>
</dbReference>
<dbReference type="STRING" id="1131731.BAZO_18016"/>
<comment type="caution">
    <text evidence="5">The sequence shown here is derived from an EMBL/GenBank/DDBJ whole genome shotgun (WGS) entry which is preliminary data.</text>
</comment>
<dbReference type="PATRIC" id="fig|1131731.3.peg.3675"/>
<dbReference type="Proteomes" id="UP000006315">
    <property type="component" value="Unassembled WGS sequence"/>
</dbReference>
<reference evidence="5 6" key="1">
    <citation type="journal article" date="2012" name="Front. Microbiol.">
        <title>Redundancy and modularity in membrane-associated dissimilatory nitrate reduction in Bacillus.</title>
        <authorList>
            <person name="Heylen K."/>
            <person name="Keltjens J."/>
        </authorList>
    </citation>
    <scope>NUCLEOTIDE SEQUENCE [LARGE SCALE GENOMIC DNA]</scope>
    <source>
        <strain evidence="5 6">LMG 9581</strain>
    </source>
</reference>
<proteinExistence type="predicted"/>
<dbReference type="Pfam" id="PF00196">
    <property type="entry name" value="GerE"/>
    <property type="match status" value="1"/>
</dbReference>
<dbReference type="RefSeq" id="WP_003332794.1">
    <property type="nucleotide sequence ID" value="NZ_AJLR01000147.1"/>
</dbReference>
<evidence type="ECO:0000256" key="3">
    <source>
        <dbReference type="ARBA" id="ARBA00023163"/>
    </source>
</evidence>
<sequence length="564" mass="64522">MLNHSKMLLQNLQDSFSAYINMTLYMTDQDGSPMTNMSGISPFVELLVYKQKLPFLSQLKKIIVEYPTITTCVVIDVMGCPVYSGVKGLLVPVIIDEKIISYIWCWAYIEEGVSDYVKAGIKLDELKEDWKYPIYQLPVLTNKQLQQKKEQLINMASICAELLKSKRELELLNVEEHLLNAVKATNVHYYQLLEIMKKNENLDYAGIASLTDETVKIKAFIGPLEDSIIGCSFIKAGTFFEDVSSCKSMKYWEYIGFDPRLSFLMINGIRTGCFFCYPILINNQVGAFLFGGKTIENRLSPYSIRRIGIVGSIVEMGMNNEWLKTRIDLHLMKLSILMEISKSVTTIKNVQDMLLLMTNIANSLVPSHFTSITTKFGSFEFLNVTNIINDMTIKEYCQNLHDQTFKTEKTNATYRKSSRILEKYETFMIECPIYIDDSLFGMISVSLLESIGFKEAEAYLNSLSSICGLALKPLLKKLKQKQIKSIEVEKEFIKSSPLMGLLTARELEVLRLIVRGRSNKEIGDELYISKHTVKNHISNILNKLEVNDRRQIIAAFYSLNYKNF</sequence>
<keyword evidence="1" id="KW-0805">Transcription regulation</keyword>
<evidence type="ECO:0000313" key="6">
    <source>
        <dbReference type="Proteomes" id="UP000006315"/>
    </source>
</evidence>
<evidence type="ECO:0000313" key="5">
    <source>
        <dbReference type="EMBL" id="EKN63174.1"/>
    </source>
</evidence>
<dbReference type="EMBL" id="AJLR01000147">
    <property type="protein sequence ID" value="EKN63174.1"/>
    <property type="molecule type" value="Genomic_DNA"/>
</dbReference>
<dbReference type="SMART" id="SM00421">
    <property type="entry name" value="HTH_LUXR"/>
    <property type="match status" value="1"/>
</dbReference>
<dbReference type="PANTHER" id="PTHR44688">
    <property type="entry name" value="DNA-BINDING TRANSCRIPTIONAL ACTIVATOR DEVR_DOSR"/>
    <property type="match status" value="1"/>
</dbReference>
<keyword evidence="3" id="KW-0804">Transcription</keyword>
<protein>
    <submittedName>
        <fullName evidence="5">LuxR family transcriptional regulator</fullName>
    </submittedName>
</protein>
<dbReference type="InterPro" id="IPR016032">
    <property type="entry name" value="Sig_transdc_resp-reg_C-effctor"/>
</dbReference>
<dbReference type="PANTHER" id="PTHR44688:SF16">
    <property type="entry name" value="DNA-BINDING TRANSCRIPTIONAL ACTIVATOR DEVR_DOSR"/>
    <property type="match status" value="1"/>
</dbReference>
<dbReference type="GeneID" id="89468849"/>
<name>K6D4H3_SCHAZ</name>
<organism evidence="5 6">
    <name type="scientific">Schinkia azotoformans LMG 9581</name>
    <dbReference type="NCBI Taxonomy" id="1131731"/>
    <lineage>
        <taxon>Bacteria</taxon>
        <taxon>Bacillati</taxon>
        <taxon>Bacillota</taxon>
        <taxon>Bacilli</taxon>
        <taxon>Bacillales</taxon>
        <taxon>Bacillaceae</taxon>
        <taxon>Calidifontibacillus/Schinkia group</taxon>
        <taxon>Schinkia</taxon>
    </lineage>
</organism>